<dbReference type="SUPFAM" id="SSF55874">
    <property type="entry name" value="ATPase domain of HSP90 chaperone/DNA topoisomerase II/histidine kinase"/>
    <property type="match status" value="1"/>
</dbReference>
<evidence type="ECO:0000256" key="3">
    <source>
        <dbReference type="ARBA" id="ARBA00022553"/>
    </source>
</evidence>
<dbReference type="PRINTS" id="PR00344">
    <property type="entry name" value="BCTRLSENSOR"/>
</dbReference>
<evidence type="ECO:0000259" key="6">
    <source>
        <dbReference type="PROSITE" id="PS50109"/>
    </source>
</evidence>
<evidence type="ECO:0000313" key="9">
    <source>
        <dbReference type="EMBL" id="NNV54882.1"/>
    </source>
</evidence>
<feature type="domain" description="PAS" evidence="7">
    <location>
        <begin position="929"/>
        <end position="974"/>
    </location>
</feature>
<dbReference type="InterPro" id="IPR013655">
    <property type="entry name" value="PAS_fold_3"/>
</dbReference>
<dbReference type="InterPro" id="IPR005467">
    <property type="entry name" value="His_kinase_dom"/>
</dbReference>
<comment type="caution">
    <text evidence="9">The sequence shown here is derived from an EMBL/GenBank/DDBJ whole genome shotgun (WGS) entry which is preliminary data.</text>
</comment>
<dbReference type="SUPFAM" id="SSF55781">
    <property type="entry name" value="GAF domain-like"/>
    <property type="match status" value="1"/>
</dbReference>
<keyword evidence="10" id="KW-1185">Reference proteome</keyword>
<dbReference type="Pfam" id="PF08448">
    <property type="entry name" value="PAS_4"/>
    <property type="match status" value="3"/>
</dbReference>
<dbReference type="PANTHER" id="PTHR43304">
    <property type="entry name" value="PHYTOCHROME-LIKE PROTEIN CPH1"/>
    <property type="match status" value="1"/>
</dbReference>
<dbReference type="InterPro" id="IPR052162">
    <property type="entry name" value="Sensor_kinase/Photoreceptor"/>
</dbReference>
<evidence type="ECO:0000259" key="7">
    <source>
        <dbReference type="PROSITE" id="PS50112"/>
    </source>
</evidence>
<organism evidence="9 10">
    <name type="scientific">Limnovirga soli</name>
    <dbReference type="NCBI Taxonomy" id="2656915"/>
    <lineage>
        <taxon>Bacteria</taxon>
        <taxon>Pseudomonadati</taxon>
        <taxon>Bacteroidota</taxon>
        <taxon>Chitinophagia</taxon>
        <taxon>Chitinophagales</taxon>
        <taxon>Chitinophagaceae</taxon>
        <taxon>Limnovirga</taxon>
    </lineage>
</organism>
<dbReference type="InterPro" id="IPR036097">
    <property type="entry name" value="HisK_dim/P_sf"/>
</dbReference>
<evidence type="ECO:0000313" key="10">
    <source>
        <dbReference type="Proteomes" id="UP000598971"/>
    </source>
</evidence>
<dbReference type="RefSeq" id="WP_171606797.1">
    <property type="nucleotide sequence ID" value="NZ_WHPF01000003.1"/>
</dbReference>
<accession>A0A8J8FCB3</accession>
<dbReference type="EMBL" id="WHPF01000003">
    <property type="protein sequence ID" value="NNV54882.1"/>
    <property type="molecule type" value="Genomic_DNA"/>
</dbReference>
<feature type="domain" description="Histidine kinase" evidence="6">
    <location>
        <begin position="2138"/>
        <end position="2353"/>
    </location>
</feature>
<dbReference type="PROSITE" id="PS50113">
    <property type="entry name" value="PAC"/>
    <property type="match status" value="9"/>
</dbReference>
<dbReference type="InterPro" id="IPR036890">
    <property type="entry name" value="HATPase_C_sf"/>
</dbReference>
<evidence type="ECO:0000256" key="2">
    <source>
        <dbReference type="ARBA" id="ARBA00012438"/>
    </source>
</evidence>
<dbReference type="Proteomes" id="UP000598971">
    <property type="component" value="Unassembled WGS sequence"/>
</dbReference>
<feature type="domain" description="PAS" evidence="7">
    <location>
        <begin position="671"/>
        <end position="741"/>
    </location>
</feature>
<dbReference type="InterPro" id="IPR004358">
    <property type="entry name" value="Sig_transdc_His_kin-like_C"/>
</dbReference>
<dbReference type="PANTHER" id="PTHR43304:SF1">
    <property type="entry name" value="PAC DOMAIN-CONTAINING PROTEIN"/>
    <property type="match status" value="1"/>
</dbReference>
<dbReference type="SMART" id="SM00091">
    <property type="entry name" value="PAS"/>
    <property type="match status" value="12"/>
</dbReference>
<dbReference type="InterPro" id="IPR000700">
    <property type="entry name" value="PAS-assoc_C"/>
</dbReference>
<dbReference type="InterPro" id="IPR035965">
    <property type="entry name" value="PAS-like_dom_sf"/>
</dbReference>
<dbReference type="PROSITE" id="PS50112">
    <property type="entry name" value="PAS"/>
    <property type="match status" value="6"/>
</dbReference>
<feature type="domain" description="PAS" evidence="7">
    <location>
        <begin position="788"/>
        <end position="863"/>
    </location>
</feature>
<dbReference type="CDD" id="cd00082">
    <property type="entry name" value="HisKA"/>
    <property type="match status" value="1"/>
</dbReference>
<dbReference type="Pfam" id="PF08447">
    <property type="entry name" value="PAS_3"/>
    <property type="match status" value="2"/>
</dbReference>
<dbReference type="InterPro" id="IPR000014">
    <property type="entry name" value="PAS"/>
</dbReference>
<dbReference type="Gene3D" id="3.30.450.20">
    <property type="entry name" value="PAS domain"/>
    <property type="match status" value="14"/>
</dbReference>
<keyword evidence="5" id="KW-0418">Kinase</keyword>
<evidence type="ECO:0000256" key="4">
    <source>
        <dbReference type="ARBA" id="ARBA00022679"/>
    </source>
</evidence>
<feature type="domain" description="PAC" evidence="8">
    <location>
        <begin position="1279"/>
        <end position="1330"/>
    </location>
</feature>
<dbReference type="Pfam" id="PF13426">
    <property type="entry name" value="PAS_9"/>
    <property type="match status" value="4"/>
</dbReference>
<feature type="domain" description="PAC" evidence="8">
    <location>
        <begin position="1403"/>
        <end position="1457"/>
    </location>
</feature>
<dbReference type="InterPro" id="IPR013656">
    <property type="entry name" value="PAS_4"/>
</dbReference>
<dbReference type="SUPFAM" id="SSF55785">
    <property type="entry name" value="PYP-like sensor domain (PAS domain)"/>
    <property type="match status" value="14"/>
</dbReference>
<gene>
    <name evidence="9" type="ORF">GD597_05355</name>
</gene>
<dbReference type="Gene3D" id="3.30.450.40">
    <property type="match status" value="1"/>
</dbReference>
<dbReference type="NCBIfam" id="TIGR00229">
    <property type="entry name" value="sensory_box"/>
    <property type="match status" value="8"/>
</dbReference>
<dbReference type="EC" id="2.7.13.3" evidence="2"/>
<dbReference type="InterPro" id="IPR003594">
    <property type="entry name" value="HATPase_dom"/>
</dbReference>
<feature type="domain" description="PAC" evidence="8">
    <location>
        <begin position="1532"/>
        <end position="1584"/>
    </location>
</feature>
<name>A0A8J8FCB3_9BACT</name>
<sequence length="2353" mass="266880">MNISYYRQLHLMEDNTIKEINALFSDNCNLLPGYNARFLIKTTTGDWWYTDNSPSETNTNLLDCCSFTLEQQTFHYNLTPAAKAKHTTAGNYIYAGIPVLLFDGQVNGVVFIAGYTEKDCNTENQQRFTKLAKHICQLILTRITTLLTQNRQKFHQHNSPFAIVEWGPGGFIKSWEGQSEKIFGWTAKEVIGKSFFDFKFVYADDLEGLKAKLDLIIENPSEYPMVYHRNYTKDGGVKYCKWHHSVQKDESGNLISLLTYGEDITPLKQQEEKLQFEQSQNYALINNIDDVMYSVDRELRLLTANEAFFKNAEIALGRPRHIGEKILEGNNMGDALLEKMKSYFYRALAGETIKEEIIFPSNFLQREYCANITWNPIITNKEVIGVAVCLTDVTAQKAMFNALLKKENELAFIQKNTAAIINNTNDIIYSIDTNFRILSANTTFEKVTTQLFGKPKQTGDYILEGENLETGIFAQLYQHYQSAFIGESFSEELFFPASFLGAESWGNAVFNPIIDNGSITGCAVWISDITARKKAEQQLAFEQQNTAALINNTTDIIFSVDTNFHLISANTTYYHATKTIYGKAKKIGDLVLVPEEMDAVNYHIFKELYDRVLHGESFTKELLIPATIAQKEYWLEITFNPIYKGHQIKGAAVCMRDISSRKRAEDLLKEKTALLEDVMEHLGEAFLLIDSDFKIVFANPEAAAMAGLQQKDFNGKSIEQLFPESGTRVSYKQLKIAFKNQKNLFLEEYSERTKSWQEIAIYPSPDHISLFIRNINARKEASIKLQKDAAYLNALFNASTDIAMIATDLNGQITSFNNGAENILGYRFEEVKGLSPAAFLVESEILEKGKELSAQYNTTIEGFEVFSWEPIHGKKCVNEWTYVKKDGSTISILLTISAIPDENGKVIGFLGVAVDISALKNAQHKLQKDAAYLNALFNSSTEITMVATDLEGKITSFNIGAEHMLGYSFDEVKGISPATFHLESEMIEKGKELSAKYNTPIEGFEVFSWEPLHGLKGINEWTYTRKDGSTLTILKTVSVIPDENGHPIGFLGVAIDITALKYAQDKLLKDAAYLNTLFNASSEIGMLGTDIYGNIISANTGIKTLFGYELPELIGNTSVSFHILDELIKRGQKLSAKYNTAIEGFDIVTYEARLGIYTPNEFTFIKKDGTYFTGLLTISVIKDAKGNLEGYLGTVIDITERKRAEDFLRETAKVARLGGWEYDLATKTISWTPMTKMLHEVPQDFVPTLDFVMNSYKDGECRDKIKQAFANAIEHGAPFDLELALTTAKGTEIWLRAKGNMEMVNNEPVRLYGMLQDITERKMQEESIKEYQQKLDAFFNSTNDIIVLLGPDMRILAYNKLLKDFVSAFLNRNIEAGDNILEYMPVDTHDSFSKNFRIALNGETIEETVFTPFKGEKHSWWHGKFMPIKSKEGTIFGVAFVDTNVTETKQKERALEEYEQKLAAFFNSGSDIVVLLAPDMRILAYNGMAEQFAQNFLQKQVTIGDTVVNYLHPATIEAFQSAFGIAISGEDFEEEMQVPFEDENYRWWHSKFTPMKNAAGEIIGVAFTDTNISEQKKQELAIQEQEQKLSAYFKSSNDIIVLLDLKLNILAFNKVAASFAEKFVLREVHEGDKMLDYILPSMQEKFKKACNAALKGENVQEIVFAPYDDMRFTWWHCKFSPITNNEGEVTGIAFTNTNITERKNADMELIKSEQTFSSLVQNSPGVVFRFHVKKDKSFYFSYVSHRMREVFDLELPLNTPHCFDHVNFINKEKFFNSIALCVQDLSNWEYDGQLMGDNGVIKWFNGKATPVVQEDEIVFIGILLDITAQKQAELEDQLMYNLLVNFNEADTMKEALTGLIASVNTHFNFNYAEAWSLSIDNTSLMLKAEFPIRADYEAFKQDQLEKKLNIKGLGLPGAAWERKEMIYWKDLQDAPLVQKDIVKAAGYSSAMALPVFFKNEVIAILTFFAAKPFTSNQLSGGFWFKLSMEMGNSIQKKKTEEELDNFFNLAPNFLAIAGFDGYFKKVNPSFTRLLGYSNEELISIPFIEFVHPEDWIDAENAIGKLISGSSINEFEIRFITKNGQLKWLSWSCIGLVSENVIYAAAKDITQRKEFEDQRNLVMEELKTNNEDLKQFSYVTSHNLRAPLTNLLAMVQLINLDNITHERTKKLVAGFKTSTNQLNETLSDLINILVIKDAKNKEALSLINFNEIYNRVILSLKQSVLDSNTTIETNFREAEFVKFNGFFMESIMHHLITNAIKFASPNRKPTIKIYTTLHRGATQLIISDNGLGIDMKYAKEHIFGLHQRFHIHKEGRGFGLHLIHSQITALGGKINVDSEVDKGTTFTITFKKQL</sequence>
<dbReference type="PROSITE" id="PS50109">
    <property type="entry name" value="HIS_KIN"/>
    <property type="match status" value="1"/>
</dbReference>
<keyword evidence="4" id="KW-0808">Transferase</keyword>
<dbReference type="Gene3D" id="1.10.287.130">
    <property type="match status" value="1"/>
</dbReference>
<comment type="catalytic activity">
    <reaction evidence="1">
        <text>ATP + protein L-histidine = ADP + protein N-phospho-L-histidine.</text>
        <dbReference type="EC" id="2.7.13.3"/>
    </reaction>
</comment>
<protein>
    <recommendedName>
        <fullName evidence="2">histidine kinase</fullName>
        <ecNumber evidence="2">2.7.13.3</ecNumber>
    </recommendedName>
</protein>
<feature type="domain" description="PAS" evidence="7">
    <location>
        <begin position="170"/>
        <end position="220"/>
    </location>
</feature>
<evidence type="ECO:0000259" key="8">
    <source>
        <dbReference type="PROSITE" id="PS50113"/>
    </source>
</evidence>
<proteinExistence type="predicted"/>
<feature type="domain" description="PAC" evidence="8">
    <location>
        <begin position="1658"/>
        <end position="1711"/>
    </location>
</feature>
<keyword evidence="3" id="KW-0597">Phosphoprotein</keyword>
<feature type="domain" description="PAS" evidence="7">
    <location>
        <begin position="1070"/>
        <end position="1119"/>
    </location>
</feature>
<feature type="domain" description="PAC" evidence="8">
    <location>
        <begin position="219"/>
        <end position="276"/>
    </location>
</feature>
<feature type="domain" description="PAS" evidence="7">
    <location>
        <begin position="1999"/>
        <end position="2069"/>
    </location>
</feature>
<dbReference type="GO" id="GO:0000155">
    <property type="term" value="F:phosphorelay sensor kinase activity"/>
    <property type="evidence" value="ECO:0007669"/>
    <property type="project" value="InterPro"/>
</dbReference>
<feature type="domain" description="PAC" evidence="8">
    <location>
        <begin position="876"/>
        <end position="928"/>
    </location>
</feature>
<dbReference type="InterPro" id="IPR029016">
    <property type="entry name" value="GAF-like_dom_sf"/>
</dbReference>
<evidence type="ECO:0000256" key="5">
    <source>
        <dbReference type="ARBA" id="ARBA00022777"/>
    </source>
</evidence>
<feature type="domain" description="PAC" evidence="8">
    <location>
        <begin position="1017"/>
        <end position="1069"/>
    </location>
</feature>
<evidence type="ECO:0000256" key="1">
    <source>
        <dbReference type="ARBA" id="ARBA00000085"/>
    </source>
</evidence>
<feature type="domain" description="PAC" evidence="8">
    <location>
        <begin position="1788"/>
        <end position="1838"/>
    </location>
</feature>
<reference evidence="9" key="1">
    <citation type="submission" date="2019-10" db="EMBL/GenBank/DDBJ databases">
        <title>Draft genome sequence of Panacibacter sp. KCS-6.</title>
        <authorList>
            <person name="Yim K.J."/>
        </authorList>
    </citation>
    <scope>NUCLEOTIDE SEQUENCE</scope>
    <source>
        <strain evidence="9">KCS-6</strain>
    </source>
</reference>
<dbReference type="SMART" id="SM00387">
    <property type="entry name" value="HATPase_c"/>
    <property type="match status" value="1"/>
</dbReference>
<dbReference type="CDD" id="cd00130">
    <property type="entry name" value="PAS"/>
    <property type="match status" value="7"/>
</dbReference>
<dbReference type="Pfam" id="PF02518">
    <property type="entry name" value="HATPase_c"/>
    <property type="match status" value="1"/>
</dbReference>
<dbReference type="InterPro" id="IPR001610">
    <property type="entry name" value="PAC"/>
</dbReference>
<dbReference type="InterPro" id="IPR003661">
    <property type="entry name" value="HisK_dim/P_dom"/>
</dbReference>
<feature type="domain" description="PAC" evidence="8">
    <location>
        <begin position="1158"/>
        <end position="1210"/>
    </location>
</feature>
<dbReference type="Gene3D" id="3.30.565.10">
    <property type="entry name" value="Histidine kinase-like ATPase, C-terminal domain"/>
    <property type="match status" value="1"/>
</dbReference>
<dbReference type="SMART" id="SM00086">
    <property type="entry name" value="PAC"/>
    <property type="match status" value="9"/>
</dbReference>
<dbReference type="SUPFAM" id="SSF47384">
    <property type="entry name" value="Homodimeric domain of signal transducing histidine kinase"/>
    <property type="match status" value="1"/>
</dbReference>